<evidence type="ECO:0000313" key="4">
    <source>
        <dbReference type="EMBL" id="KAF5362606.1"/>
    </source>
</evidence>
<comment type="caution">
    <text evidence="4">The sequence shown here is derived from an EMBL/GenBank/DDBJ whole genome shotgun (WGS) entry which is preliminary data.</text>
</comment>
<feature type="region of interest" description="Disordered" evidence="2">
    <location>
        <begin position="159"/>
        <end position="184"/>
    </location>
</feature>
<dbReference type="Pfam" id="PF00096">
    <property type="entry name" value="zf-C2H2"/>
    <property type="match status" value="1"/>
</dbReference>
<dbReference type="InterPro" id="IPR013087">
    <property type="entry name" value="Znf_C2H2_type"/>
</dbReference>
<evidence type="ECO:0000256" key="1">
    <source>
        <dbReference type="PROSITE-ProRule" id="PRU00042"/>
    </source>
</evidence>
<protein>
    <recommendedName>
        <fullName evidence="3">C2H2-type domain-containing protein</fullName>
    </recommendedName>
</protein>
<dbReference type="GO" id="GO:0008270">
    <property type="term" value="F:zinc ion binding"/>
    <property type="evidence" value="ECO:0007669"/>
    <property type="project" value="UniProtKB-KW"/>
</dbReference>
<name>A0A8H5GD42_9AGAR</name>
<keyword evidence="1" id="KW-0479">Metal-binding</keyword>
<dbReference type="Proteomes" id="UP000559256">
    <property type="component" value="Unassembled WGS sequence"/>
</dbReference>
<feature type="compositionally biased region" description="Acidic residues" evidence="2">
    <location>
        <begin position="173"/>
        <end position="184"/>
    </location>
</feature>
<gene>
    <name evidence="4" type="ORF">D9758_009567</name>
</gene>
<sequence length="184" mass="20614">MGSYYFKQDQGRPLVFTLKRPQSLLSLSQSPTTPARSSIPPRSPMARAPKAKQLICQVEGCRRGRKPFTRRADLERHHSNVHTDVRFECPICGHRTGQRSNLENHIRTQLKCPSCDFEANSTSLIHNHRVNTHNYKPGKRKSKPALPIEALLNPAPPYPGCWGGTQHSGDGDAAGDELWAQDEL</sequence>
<keyword evidence="5" id="KW-1185">Reference proteome</keyword>
<keyword evidence="1" id="KW-0862">Zinc</keyword>
<keyword evidence="1" id="KW-0863">Zinc-finger</keyword>
<evidence type="ECO:0000259" key="3">
    <source>
        <dbReference type="PROSITE" id="PS50157"/>
    </source>
</evidence>
<dbReference type="SUPFAM" id="SSF57667">
    <property type="entry name" value="beta-beta-alpha zinc fingers"/>
    <property type="match status" value="1"/>
</dbReference>
<dbReference type="EMBL" id="JAACJM010000038">
    <property type="protein sequence ID" value="KAF5362606.1"/>
    <property type="molecule type" value="Genomic_DNA"/>
</dbReference>
<feature type="region of interest" description="Disordered" evidence="2">
    <location>
        <begin position="25"/>
        <end position="50"/>
    </location>
</feature>
<dbReference type="InterPro" id="IPR036236">
    <property type="entry name" value="Znf_C2H2_sf"/>
</dbReference>
<feature type="domain" description="C2H2-type" evidence="3">
    <location>
        <begin position="87"/>
        <end position="109"/>
    </location>
</feature>
<feature type="compositionally biased region" description="Low complexity" evidence="2">
    <location>
        <begin position="25"/>
        <end position="34"/>
    </location>
</feature>
<reference evidence="4 5" key="1">
    <citation type="journal article" date="2020" name="ISME J.">
        <title>Uncovering the hidden diversity of litter-decomposition mechanisms in mushroom-forming fungi.</title>
        <authorList>
            <person name="Floudas D."/>
            <person name="Bentzer J."/>
            <person name="Ahren D."/>
            <person name="Johansson T."/>
            <person name="Persson P."/>
            <person name="Tunlid A."/>
        </authorList>
    </citation>
    <scope>NUCLEOTIDE SEQUENCE [LARGE SCALE GENOMIC DNA]</scope>
    <source>
        <strain evidence="4 5">CBS 291.85</strain>
    </source>
</reference>
<dbReference type="OrthoDB" id="654211at2759"/>
<dbReference type="AlphaFoldDB" id="A0A8H5GD42"/>
<proteinExistence type="predicted"/>
<dbReference type="SMART" id="SM00355">
    <property type="entry name" value="ZnF_C2H2"/>
    <property type="match status" value="3"/>
</dbReference>
<dbReference type="PROSITE" id="PS50157">
    <property type="entry name" value="ZINC_FINGER_C2H2_2"/>
    <property type="match status" value="1"/>
</dbReference>
<evidence type="ECO:0000313" key="5">
    <source>
        <dbReference type="Proteomes" id="UP000559256"/>
    </source>
</evidence>
<accession>A0A8H5GD42</accession>
<dbReference type="Gene3D" id="3.30.160.60">
    <property type="entry name" value="Classic Zinc Finger"/>
    <property type="match status" value="2"/>
</dbReference>
<organism evidence="4 5">
    <name type="scientific">Tetrapyrgos nigripes</name>
    <dbReference type="NCBI Taxonomy" id="182062"/>
    <lineage>
        <taxon>Eukaryota</taxon>
        <taxon>Fungi</taxon>
        <taxon>Dikarya</taxon>
        <taxon>Basidiomycota</taxon>
        <taxon>Agaricomycotina</taxon>
        <taxon>Agaricomycetes</taxon>
        <taxon>Agaricomycetidae</taxon>
        <taxon>Agaricales</taxon>
        <taxon>Marasmiineae</taxon>
        <taxon>Marasmiaceae</taxon>
        <taxon>Tetrapyrgos</taxon>
    </lineage>
</organism>
<evidence type="ECO:0000256" key="2">
    <source>
        <dbReference type="SAM" id="MobiDB-lite"/>
    </source>
</evidence>